<dbReference type="Gene3D" id="3.30.160.100">
    <property type="entry name" value="Ribosome hibernation promotion factor-like"/>
    <property type="match status" value="1"/>
</dbReference>
<comment type="caution">
    <text evidence="1">The sequence shown here is derived from an EMBL/GenBank/DDBJ whole genome shotgun (WGS) entry which is preliminary data.</text>
</comment>
<protein>
    <submittedName>
        <fullName evidence="1">Ribosome-associated translation inhibitor RaiA</fullName>
    </submittedName>
</protein>
<name>A0A7V4CHJ2_UNCW3</name>
<dbReference type="InterPro" id="IPR003489">
    <property type="entry name" value="RHF/RaiA"/>
</dbReference>
<reference evidence="1" key="1">
    <citation type="journal article" date="2020" name="mSystems">
        <title>Genome- and Community-Level Interaction Insights into Carbon Utilization and Element Cycling Functions of Hydrothermarchaeota in Hydrothermal Sediment.</title>
        <authorList>
            <person name="Zhou Z."/>
            <person name="Liu Y."/>
            <person name="Xu W."/>
            <person name="Pan J."/>
            <person name="Luo Z.H."/>
            <person name="Li M."/>
        </authorList>
    </citation>
    <scope>NUCLEOTIDE SEQUENCE [LARGE SCALE GENOMIC DNA]</scope>
    <source>
        <strain evidence="1">SpSt-655</strain>
    </source>
</reference>
<sequence length="100" mass="11695">MKINITARHFEVPESLFSLIEKKKKKFERFENLILDFTLALSKDSLYFISEGKVKLKTGILNAKVQNPELGVAVNETFDKLLIQLKKHHEKLVEKNVRRK</sequence>
<accession>A0A7V4CHJ2</accession>
<dbReference type="SUPFAM" id="SSF69754">
    <property type="entry name" value="Ribosome binding protein Y (YfiA homologue)"/>
    <property type="match status" value="1"/>
</dbReference>
<dbReference type="EMBL" id="DTBX01000057">
    <property type="protein sequence ID" value="HGQ55140.1"/>
    <property type="molecule type" value="Genomic_DNA"/>
</dbReference>
<dbReference type="AlphaFoldDB" id="A0A7V4CHJ2"/>
<dbReference type="InterPro" id="IPR036567">
    <property type="entry name" value="RHF-like"/>
</dbReference>
<gene>
    <name evidence="1" type="primary">raiA</name>
    <name evidence="1" type="ORF">ENU28_01580</name>
</gene>
<proteinExistence type="predicted"/>
<organism evidence="1">
    <name type="scientific">candidate division WOR-3 bacterium</name>
    <dbReference type="NCBI Taxonomy" id="2052148"/>
    <lineage>
        <taxon>Bacteria</taxon>
        <taxon>Bacteria division WOR-3</taxon>
    </lineage>
</organism>
<evidence type="ECO:0000313" key="1">
    <source>
        <dbReference type="EMBL" id="HGQ55140.1"/>
    </source>
</evidence>
<dbReference type="NCBIfam" id="TIGR00741">
    <property type="entry name" value="yfiA"/>
    <property type="match status" value="1"/>
</dbReference>
<dbReference type="Pfam" id="PF02482">
    <property type="entry name" value="Ribosomal_S30AE"/>
    <property type="match status" value="1"/>
</dbReference>